<proteinExistence type="inferred from homology"/>
<dbReference type="PANTHER" id="PTHR43318">
    <property type="entry name" value="UDP-N-ACETYLGLUCOSAMINE 4,6-DEHYDRATASE"/>
    <property type="match status" value="1"/>
</dbReference>
<feature type="transmembrane region" description="Helical" evidence="2">
    <location>
        <begin position="50"/>
        <end position="71"/>
    </location>
</feature>
<organism evidence="4 5">
    <name type="scientific">Tenacibaculum todarodis</name>
    <dbReference type="NCBI Taxonomy" id="1850252"/>
    <lineage>
        <taxon>Bacteria</taxon>
        <taxon>Pseudomonadati</taxon>
        <taxon>Bacteroidota</taxon>
        <taxon>Flavobacteriia</taxon>
        <taxon>Flavobacteriales</taxon>
        <taxon>Flavobacteriaceae</taxon>
        <taxon>Tenacibaculum</taxon>
    </lineage>
</organism>
<dbReference type="InterPro" id="IPR051203">
    <property type="entry name" value="Polysaccharide_Synthase-Rel"/>
</dbReference>
<evidence type="ECO:0000256" key="1">
    <source>
        <dbReference type="ARBA" id="ARBA00007430"/>
    </source>
</evidence>
<keyword evidence="2" id="KW-1133">Transmembrane helix</keyword>
<dbReference type="PANTHER" id="PTHR43318:SF1">
    <property type="entry name" value="POLYSACCHARIDE BIOSYNTHESIS PROTEIN EPSC-RELATED"/>
    <property type="match status" value="1"/>
</dbReference>
<feature type="transmembrane region" description="Helical" evidence="2">
    <location>
        <begin position="83"/>
        <end position="107"/>
    </location>
</feature>
<dbReference type="Pfam" id="PF13727">
    <property type="entry name" value="CoA_binding_3"/>
    <property type="match status" value="1"/>
</dbReference>
<dbReference type="OrthoDB" id="9803111at2"/>
<dbReference type="EMBL" id="CP018155">
    <property type="protein sequence ID" value="APG65021.1"/>
    <property type="molecule type" value="Genomic_DNA"/>
</dbReference>
<dbReference type="RefSeq" id="WP_072555347.1">
    <property type="nucleotide sequence ID" value="NZ_CP018155.1"/>
</dbReference>
<reference evidence="4 5" key="1">
    <citation type="submission" date="2016-11" db="EMBL/GenBank/DDBJ databases">
        <title>Tenacibaculum sp. LPB0136, isolated from marine environment.</title>
        <authorList>
            <person name="Kim E."/>
            <person name="Yi H."/>
        </authorList>
    </citation>
    <scope>NUCLEOTIDE SEQUENCE [LARGE SCALE GENOMIC DNA]</scope>
    <source>
        <strain evidence="4 5">LPB0136</strain>
    </source>
</reference>
<dbReference type="SUPFAM" id="SSF51735">
    <property type="entry name" value="NAD(P)-binding Rossmann-fold domains"/>
    <property type="match status" value="2"/>
</dbReference>
<protein>
    <submittedName>
        <fullName evidence="4">Polysaccharide biosynthesis protein</fullName>
    </submittedName>
</protein>
<dbReference type="InterPro" id="IPR036291">
    <property type="entry name" value="NAD(P)-bd_dom_sf"/>
</dbReference>
<evidence type="ECO:0000313" key="5">
    <source>
        <dbReference type="Proteomes" id="UP000181898"/>
    </source>
</evidence>
<feature type="transmembrane region" description="Helical" evidence="2">
    <location>
        <begin position="17"/>
        <end position="38"/>
    </location>
</feature>
<dbReference type="AlphaFoldDB" id="A0A1L3JIQ7"/>
<gene>
    <name evidence="4" type="ORF">LPB136_06465</name>
</gene>
<dbReference type="InterPro" id="IPR003869">
    <property type="entry name" value="Polysac_CapD-like"/>
</dbReference>
<dbReference type="Gene3D" id="3.40.50.720">
    <property type="entry name" value="NAD(P)-binding Rossmann-like Domain"/>
    <property type="match status" value="2"/>
</dbReference>
<dbReference type="CDD" id="cd05237">
    <property type="entry name" value="UDP_invert_4-6DH_SDR_e"/>
    <property type="match status" value="1"/>
</dbReference>
<feature type="domain" description="Polysaccharide biosynthesis protein CapD-like" evidence="3">
    <location>
        <begin position="295"/>
        <end position="578"/>
    </location>
</feature>
<dbReference type="Proteomes" id="UP000181898">
    <property type="component" value="Chromosome"/>
</dbReference>
<name>A0A1L3JIQ7_9FLAO</name>
<evidence type="ECO:0000259" key="3">
    <source>
        <dbReference type="Pfam" id="PF02719"/>
    </source>
</evidence>
<feature type="transmembrane region" description="Helical" evidence="2">
    <location>
        <begin position="113"/>
        <end position="133"/>
    </location>
</feature>
<sequence>MVRQFLLKILDKYASKWLVLFIDIALVCISFFIAYIIRFNASLNFDTEKLFFQLPIIAAIALISFLLVGSYKGIIRHTGTRDAFNVFVGITIMSFTTLITVSINRVFNFLPDFTIPFTIIAIHYLVSTFLLIFSRFIFKTFYEIITIELDSITNVLIYGAGDSGLITYGALNRDTKNSYDVAGFIDDDKNKIGKKINRVLVYGQHQITKEFIEKKRIDEVVISIQNIKPERILEITDDLLKLGLEIKIVPPLSKWIGGDLEANQIKQIKIEDLLDRKPISIDNPILQREVNDKVILVTGAAGSIGSEISRQLCLYNHKHLILVDQAESPLYELQQELIQKDIENFTPIVADVRDGKRMEEIFAHFKPQKVFHAAAYKHVPLMERSPYEAVKINVGGTKMVADLSVKHGVDRFVMVSTDKAVNPTNVMGATKRVAEMYISCLSNQNIKTKFTTTRFGNVLGSNGSVIPLFKKQIENGGPLTVTHKDITRYFMTIPEACRLVLEAGTMGDGGEIYIFDMGKSVKIFNIAKRMIHLSGLVYPDDIDIKITGLRPGEKLYEELLANGENTKPTYHDKIMIAKTQNVNIPVITKKIEHLCDVNKEHNDELTVSALKGIVPEYISNNSQFETLDETKK</sequence>
<comment type="similarity">
    <text evidence="1">Belongs to the polysaccharide synthase family.</text>
</comment>
<dbReference type="Pfam" id="PF02719">
    <property type="entry name" value="Polysacc_synt_2"/>
    <property type="match status" value="1"/>
</dbReference>
<keyword evidence="2" id="KW-0812">Transmembrane</keyword>
<dbReference type="STRING" id="1850252.LPB136_06465"/>
<evidence type="ECO:0000256" key="2">
    <source>
        <dbReference type="SAM" id="Phobius"/>
    </source>
</evidence>
<accession>A0A1L3JIQ7</accession>
<evidence type="ECO:0000313" key="4">
    <source>
        <dbReference type="EMBL" id="APG65021.1"/>
    </source>
</evidence>
<keyword evidence="2" id="KW-0472">Membrane</keyword>
<dbReference type="KEGG" id="ten:LPB136_06465"/>
<keyword evidence="5" id="KW-1185">Reference proteome</keyword>